<keyword evidence="3" id="KW-1185">Reference proteome</keyword>
<reference evidence="2" key="2">
    <citation type="submission" date="2020-11" db="EMBL/GenBank/DDBJ databases">
        <authorList>
            <person name="McCartney M.A."/>
            <person name="Auch B."/>
            <person name="Kono T."/>
            <person name="Mallez S."/>
            <person name="Becker A."/>
            <person name="Gohl D.M."/>
            <person name="Silverstein K.A.T."/>
            <person name="Koren S."/>
            <person name="Bechman K.B."/>
            <person name="Herman A."/>
            <person name="Abrahante J.E."/>
            <person name="Garbe J."/>
        </authorList>
    </citation>
    <scope>NUCLEOTIDE SEQUENCE</scope>
    <source>
        <strain evidence="2">Duluth1</strain>
        <tissue evidence="2">Whole animal</tissue>
    </source>
</reference>
<proteinExistence type="predicted"/>
<accession>A0A9D4JXU4</accession>
<dbReference type="AlphaFoldDB" id="A0A9D4JXU4"/>
<dbReference type="EMBL" id="JAIWYP010000005">
    <property type="protein sequence ID" value="KAH3826984.1"/>
    <property type="molecule type" value="Genomic_DNA"/>
</dbReference>
<evidence type="ECO:0000256" key="1">
    <source>
        <dbReference type="SAM" id="SignalP"/>
    </source>
</evidence>
<keyword evidence="1" id="KW-0732">Signal</keyword>
<gene>
    <name evidence="2" type="ORF">DPMN_128912</name>
</gene>
<protein>
    <submittedName>
        <fullName evidence="2">Uncharacterized protein</fullName>
    </submittedName>
</protein>
<sequence>MKLSFLSTRLLFAISLLTFTRADYECVCNYNVELEVKDHDNGHGATLGYMYEFDCKPKVSGSEHATMYEIMFEGKVGLA</sequence>
<dbReference type="Proteomes" id="UP000828390">
    <property type="component" value="Unassembled WGS sequence"/>
</dbReference>
<reference evidence="2" key="1">
    <citation type="journal article" date="2019" name="bioRxiv">
        <title>The Genome of the Zebra Mussel, Dreissena polymorpha: A Resource for Invasive Species Research.</title>
        <authorList>
            <person name="McCartney M.A."/>
            <person name="Auch B."/>
            <person name="Kono T."/>
            <person name="Mallez S."/>
            <person name="Zhang Y."/>
            <person name="Obille A."/>
            <person name="Becker A."/>
            <person name="Abrahante J.E."/>
            <person name="Garbe J."/>
            <person name="Badalamenti J.P."/>
            <person name="Herman A."/>
            <person name="Mangelson H."/>
            <person name="Liachko I."/>
            <person name="Sullivan S."/>
            <person name="Sone E.D."/>
            <person name="Koren S."/>
            <person name="Silverstein K.A.T."/>
            <person name="Beckman K.B."/>
            <person name="Gohl D.M."/>
        </authorList>
    </citation>
    <scope>NUCLEOTIDE SEQUENCE</scope>
    <source>
        <strain evidence="2">Duluth1</strain>
        <tissue evidence="2">Whole animal</tissue>
    </source>
</reference>
<evidence type="ECO:0000313" key="3">
    <source>
        <dbReference type="Proteomes" id="UP000828390"/>
    </source>
</evidence>
<feature type="signal peptide" evidence="1">
    <location>
        <begin position="1"/>
        <end position="22"/>
    </location>
</feature>
<evidence type="ECO:0000313" key="2">
    <source>
        <dbReference type="EMBL" id="KAH3826984.1"/>
    </source>
</evidence>
<comment type="caution">
    <text evidence="2">The sequence shown here is derived from an EMBL/GenBank/DDBJ whole genome shotgun (WGS) entry which is preliminary data.</text>
</comment>
<feature type="chain" id="PRO_5039612408" evidence="1">
    <location>
        <begin position="23"/>
        <end position="79"/>
    </location>
</feature>
<organism evidence="2 3">
    <name type="scientific">Dreissena polymorpha</name>
    <name type="common">Zebra mussel</name>
    <name type="synonym">Mytilus polymorpha</name>
    <dbReference type="NCBI Taxonomy" id="45954"/>
    <lineage>
        <taxon>Eukaryota</taxon>
        <taxon>Metazoa</taxon>
        <taxon>Spiralia</taxon>
        <taxon>Lophotrochozoa</taxon>
        <taxon>Mollusca</taxon>
        <taxon>Bivalvia</taxon>
        <taxon>Autobranchia</taxon>
        <taxon>Heteroconchia</taxon>
        <taxon>Euheterodonta</taxon>
        <taxon>Imparidentia</taxon>
        <taxon>Neoheterodontei</taxon>
        <taxon>Myida</taxon>
        <taxon>Dreissenoidea</taxon>
        <taxon>Dreissenidae</taxon>
        <taxon>Dreissena</taxon>
    </lineage>
</organism>
<name>A0A9D4JXU4_DREPO</name>